<dbReference type="SUPFAM" id="SSF89447">
    <property type="entry name" value="AbrB/MazE/MraZ-like"/>
    <property type="match status" value="1"/>
</dbReference>
<dbReference type="Pfam" id="PF04014">
    <property type="entry name" value="MazE_antitoxin"/>
    <property type="match status" value="1"/>
</dbReference>
<evidence type="ECO:0000313" key="3">
    <source>
        <dbReference type="Proteomes" id="UP000219922"/>
    </source>
</evidence>
<accession>A0A9X6STD7</accession>
<protein>
    <recommendedName>
        <fullName evidence="1">SpoVT-AbrB domain-containing protein</fullName>
    </recommendedName>
</protein>
<dbReference type="Proteomes" id="UP000219922">
    <property type="component" value="Unassembled WGS sequence"/>
</dbReference>
<dbReference type="AlphaFoldDB" id="A0A9X6STD7"/>
<reference evidence="2 3" key="1">
    <citation type="submission" date="2017-09" db="EMBL/GenBank/DDBJ databases">
        <title>Large-scale bioinformatics analysis of Bacillus genomes uncovers conserved roles of natural products in bacterial physiology.</title>
        <authorList>
            <consortium name="Agbiome Team Llc"/>
            <person name="Bleich R.M."/>
            <person name="Grubbs K.J."/>
            <person name="Santa Maria K.C."/>
            <person name="Allen S.E."/>
            <person name="Farag S."/>
            <person name="Shank E.A."/>
            <person name="Bowers A."/>
        </authorList>
    </citation>
    <scope>NUCLEOTIDE SEQUENCE [LARGE SCALE GENOMIC DNA]</scope>
    <source>
        <strain evidence="2 3">AFS092789</strain>
    </source>
</reference>
<proteinExistence type="predicted"/>
<dbReference type="SMART" id="SM00966">
    <property type="entry name" value="SpoVT_AbrB"/>
    <property type="match status" value="1"/>
</dbReference>
<dbReference type="InterPro" id="IPR037914">
    <property type="entry name" value="SpoVT-AbrB_sf"/>
</dbReference>
<dbReference type="GO" id="GO:0003677">
    <property type="term" value="F:DNA binding"/>
    <property type="evidence" value="ECO:0007669"/>
    <property type="project" value="InterPro"/>
</dbReference>
<comment type="caution">
    <text evidence="2">The sequence shown here is derived from an EMBL/GenBank/DDBJ whole genome shotgun (WGS) entry which is preliminary data.</text>
</comment>
<organism evidence="2 3">
    <name type="scientific">Bacillus cereus</name>
    <dbReference type="NCBI Taxonomy" id="1396"/>
    <lineage>
        <taxon>Bacteria</taxon>
        <taxon>Bacillati</taxon>
        <taxon>Bacillota</taxon>
        <taxon>Bacilli</taxon>
        <taxon>Bacillales</taxon>
        <taxon>Bacillaceae</taxon>
        <taxon>Bacillus</taxon>
        <taxon>Bacillus cereus group</taxon>
    </lineage>
</organism>
<dbReference type="RefSeq" id="WP_098006660.1">
    <property type="nucleotide sequence ID" value="NZ_NUJB01000007.1"/>
</dbReference>
<gene>
    <name evidence="2" type="ORF">CON36_31985</name>
</gene>
<name>A0A9X6STD7_BACCE</name>
<evidence type="ECO:0000313" key="2">
    <source>
        <dbReference type="EMBL" id="PDZ94777.1"/>
    </source>
</evidence>
<dbReference type="InterPro" id="IPR007159">
    <property type="entry name" value="SpoVT-AbrB_dom"/>
</dbReference>
<sequence length="74" mass="8424">MEVKRKLRRVGNAMGGITLPQDMLKNMGLSVGDDVYISYENGTIVIRSQPKQSQSEEEEFREKVISIIDDYMGK</sequence>
<feature type="domain" description="SpoVT-AbrB" evidence="1">
    <location>
        <begin position="9"/>
        <end position="54"/>
    </location>
</feature>
<dbReference type="Gene3D" id="2.10.260.10">
    <property type="match status" value="1"/>
</dbReference>
<evidence type="ECO:0000259" key="1">
    <source>
        <dbReference type="SMART" id="SM00966"/>
    </source>
</evidence>
<dbReference type="EMBL" id="NVMX01000116">
    <property type="protein sequence ID" value="PDZ94777.1"/>
    <property type="molecule type" value="Genomic_DNA"/>
</dbReference>